<keyword evidence="10" id="KW-1133">Transmembrane helix</keyword>
<dbReference type="PANTHER" id="PTHR48052:SF66">
    <property type="entry name" value="OS02G0610000 PROTEIN"/>
    <property type="match status" value="1"/>
</dbReference>
<feature type="region of interest" description="Disordered" evidence="15">
    <location>
        <begin position="519"/>
        <end position="539"/>
    </location>
</feature>
<comment type="caution">
    <text evidence="18">The sequence shown here is derived from an EMBL/GenBank/DDBJ whole genome shotgun (WGS) entry which is preliminary data.</text>
</comment>
<evidence type="ECO:0000313" key="19">
    <source>
        <dbReference type="Proteomes" id="UP000813462"/>
    </source>
</evidence>
<evidence type="ECO:0000256" key="13">
    <source>
        <dbReference type="ARBA" id="ARBA00023180"/>
    </source>
</evidence>
<feature type="chain" id="PRO_5037263017" description="Disease resistance R13L4/SHOC-2-like LRR domain-containing protein" evidence="16">
    <location>
        <begin position="18"/>
        <end position="571"/>
    </location>
</feature>
<evidence type="ECO:0000256" key="12">
    <source>
        <dbReference type="ARBA" id="ARBA00023170"/>
    </source>
</evidence>
<accession>A0A978VHQ1</accession>
<keyword evidence="5" id="KW-0134">Cell wall</keyword>
<dbReference type="AlphaFoldDB" id="A0A978VHQ1"/>
<name>A0A978VHQ1_ZIZJJ</name>
<dbReference type="GO" id="GO:0099402">
    <property type="term" value="P:plant organ development"/>
    <property type="evidence" value="ECO:0007669"/>
    <property type="project" value="UniProtKB-ARBA"/>
</dbReference>
<dbReference type="SMART" id="SM00365">
    <property type="entry name" value="LRR_SD22"/>
    <property type="match status" value="7"/>
</dbReference>
<keyword evidence="9" id="KW-0677">Repeat</keyword>
<evidence type="ECO:0000256" key="6">
    <source>
        <dbReference type="ARBA" id="ARBA00022614"/>
    </source>
</evidence>
<keyword evidence="11" id="KW-0472">Membrane</keyword>
<evidence type="ECO:0000256" key="9">
    <source>
        <dbReference type="ARBA" id="ARBA00022737"/>
    </source>
</evidence>
<evidence type="ECO:0000313" key="18">
    <source>
        <dbReference type="EMBL" id="KAH7532620.1"/>
    </source>
</evidence>
<evidence type="ECO:0000256" key="4">
    <source>
        <dbReference type="ARBA" id="ARBA00022475"/>
    </source>
</evidence>
<dbReference type="FunFam" id="3.80.10.10:FF:000400">
    <property type="entry name" value="Nuclear pore complex protein NUP107"/>
    <property type="match status" value="1"/>
</dbReference>
<evidence type="ECO:0000256" key="7">
    <source>
        <dbReference type="ARBA" id="ARBA00022692"/>
    </source>
</evidence>
<evidence type="ECO:0000256" key="1">
    <source>
        <dbReference type="ARBA" id="ARBA00004191"/>
    </source>
</evidence>
<dbReference type="InterPro" id="IPR003591">
    <property type="entry name" value="Leu-rich_rpt_typical-subtyp"/>
</dbReference>
<dbReference type="InterPro" id="IPR001611">
    <property type="entry name" value="Leu-rich_rpt"/>
</dbReference>
<dbReference type="GO" id="GO:0009653">
    <property type="term" value="P:anatomical structure morphogenesis"/>
    <property type="evidence" value="ECO:0007669"/>
    <property type="project" value="UniProtKB-ARBA"/>
</dbReference>
<keyword evidence="13" id="KW-0325">Glycoprotein</keyword>
<keyword evidence="4" id="KW-1003">Cell membrane</keyword>
<dbReference type="SMART" id="SM00369">
    <property type="entry name" value="LRR_TYP"/>
    <property type="match status" value="7"/>
</dbReference>
<gene>
    <name evidence="18" type="ORF">FEM48_Zijuj04G0041000</name>
</gene>
<evidence type="ECO:0000256" key="14">
    <source>
        <dbReference type="ARBA" id="ARBA00038043"/>
    </source>
</evidence>
<evidence type="ECO:0000259" key="17">
    <source>
        <dbReference type="Pfam" id="PF23598"/>
    </source>
</evidence>
<evidence type="ECO:0000256" key="11">
    <source>
        <dbReference type="ARBA" id="ARBA00023136"/>
    </source>
</evidence>
<evidence type="ECO:0000256" key="8">
    <source>
        <dbReference type="ARBA" id="ARBA00022729"/>
    </source>
</evidence>
<dbReference type="PANTHER" id="PTHR48052">
    <property type="entry name" value="UNNAMED PRODUCT"/>
    <property type="match status" value="1"/>
</dbReference>
<evidence type="ECO:0000256" key="15">
    <source>
        <dbReference type="SAM" id="MobiDB-lite"/>
    </source>
</evidence>
<dbReference type="Proteomes" id="UP000813462">
    <property type="component" value="Unassembled WGS sequence"/>
</dbReference>
<dbReference type="PRINTS" id="PR00019">
    <property type="entry name" value="LEURICHRPT"/>
</dbReference>
<proteinExistence type="inferred from homology"/>
<evidence type="ECO:0000256" key="3">
    <source>
        <dbReference type="ARBA" id="ARBA00009592"/>
    </source>
</evidence>
<dbReference type="InterPro" id="IPR055414">
    <property type="entry name" value="LRR_R13L4/SHOC2-like"/>
</dbReference>
<evidence type="ECO:0000256" key="2">
    <source>
        <dbReference type="ARBA" id="ARBA00004251"/>
    </source>
</evidence>
<protein>
    <recommendedName>
        <fullName evidence="17">Disease resistance R13L4/SHOC-2-like LRR domain-containing protein</fullName>
    </recommendedName>
</protein>
<dbReference type="Pfam" id="PF23598">
    <property type="entry name" value="LRR_14"/>
    <property type="match status" value="1"/>
</dbReference>
<feature type="domain" description="Disease resistance R13L4/SHOC-2-like LRR" evidence="17">
    <location>
        <begin position="191"/>
        <end position="301"/>
    </location>
</feature>
<comment type="similarity">
    <text evidence="3">Belongs to the RLP family.</text>
</comment>
<dbReference type="Pfam" id="PF13855">
    <property type="entry name" value="LRR_8"/>
    <property type="match status" value="1"/>
</dbReference>
<evidence type="ECO:0000256" key="16">
    <source>
        <dbReference type="SAM" id="SignalP"/>
    </source>
</evidence>
<dbReference type="Gene3D" id="3.80.10.10">
    <property type="entry name" value="Ribonuclease Inhibitor"/>
    <property type="match status" value="3"/>
</dbReference>
<keyword evidence="6" id="KW-0433">Leucine-rich repeat</keyword>
<dbReference type="GO" id="GO:0005886">
    <property type="term" value="C:plasma membrane"/>
    <property type="evidence" value="ECO:0007669"/>
    <property type="project" value="UniProtKB-SubCell"/>
</dbReference>
<comment type="similarity">
    <text evidence="14">Belongs to the polygalacturonase-inhibiting protein family.</text>
</comment>
<comment type="subcellular location">
    <subcellularLocation>
        <location evidence="2">Cell membrane</location>
        <topology evidence="2">Single-pass type I membrane protein</topology>
    </subcellularLocation>
    <subcellularLocation>
        <location evidence="1">Secreted</location>
        <location evidence="1">Cell wall</location>
    </subcellularLocation>
</comment>
<dbReference type="InterPro" id="IPR032675">
    <property type="entry name" value="LRR_dom_sf"/>
</dbReference>
<feature type="signal peptide" evidence="16">
    <location>
        <begin position="1"/>
        <end position="17"/>
    </location>
</feature>
<dbReference type="FunFam" id="3.80.10.10:FF:000095">
    <property type="entry name" value="LRR receptor-like serine/threonine-protein kinase GSO1"/>
    <property type="match status" value="1"/>
</dbReference>
<dbReference type="EMBL" id="JAEACU010000004">
    <property type="protein sequence ID" value="KAH7532620.1"/>
    <property type="molecule type" value="Genomic_DNA"/>
</dbReference>
<evidence type="ECO:0000256" key="5">
    <source>
        <dbReference type="ARBA" id="ARBA00022512"/>
    </source>
</evidence>
<dbReference type="SUPFAM" id="SSF52058">
    <property type="entry name" value="L domain-like"/>
    <property type="match status" value="1"/>
</dbReference>
<organism evidence="18 19">
    <name type="scientific">Ziziphus jujuba var. spinosa</name>
    <dbReference type="NCBI Taxonomy" id="714518"/>
    <lineage>
        <taxon>Eukaryota</taxon>
        <taxon>Viridiplantae</taxon>
        <taxon>Streptophyta</taxon>
        <taxon>Embryophyta</taxon>
        <taxon>Tracheophyta</taxon>
        <taxon>Spermatophyta</taxon>
        <taxon>Magnoliopsida</taxon>
        <taxon>eudicotyledons</taxon>
        <taxon>Gunneridae</taxon>
        <taxon>Pentapetalae</taxon>
        <taxon>rosids</taxon>
        <taxon>fabids</taxon>
        <taxon>Rosales</taxon>
        <taxon>Rhamnaceae</taxon>
        <taxon>Paliureae</taxon>
        <taxon>Ziziphus</taxon>
    </lineage>
</organism>
<reference evidence="18" key="1">
    <citation type="journal article" date="2021" name="Front. Plant Sci.">
        <title>Chromosome-Scale Genome Assembly for Chinese Sour Jujube and Insights Into Its Genome Evolution and Domestication Signature.</title>
        <authorList>
            <person name="Shen L.-Y."/>
            <person name="Luo H."/>
            <person name="Wang X.-L."/>
            <person name="Wang X.-M."/>
            <person name="Qiu X.-J."/>
            <person name="Liu H."/>
            <person name="Zhou S.-S."/>
            <person name="Jia K.-H."/>
            <person name="Nie S."/>
            <person name="Bao Y.-T."/>
            <person name="Zhang R.-G."/>
            <person name="Yun Q.-Z."/>
            <person name="Chai Y.-H."/>
            <person name="Lu J.-Y."/>
            <person name="Li Y."/>
            <person name="Zhao S.-W."/>
            <person name="Mao J.-F."/>
            <person name="Jia S.-G."/>
            <person name="Mao Y.-M."/>
        </authorList>
    </citation>
    <scope>NUCLEOTIDE SEQUENCE</scope>
    <source>
        <strain evidence="18">AT0</strain>
        <tissue evidence="18">Leaf</tissue>
    </source>
</reference>
<keyword evidence="5" id="KW-0964">Secreted</keyword>
<keyword evidence="7" id="KW-0812">Transmembrane</keyword>
<dbReference type="Pfam" id="PF00560">
    <property type="entry name" value="LRR_1"/>
    <property type="match status" value="3"/>
</dbReference>
<keyword evidence="8 16" id="KW-0732">Signal</keyword>
<sequence length="571" mass="62069">MACSIFTLSVALTWASAFFSYGADMESILLSAAETVVEKEAKAVLQSGWWSDYTNTSTSPCDLPGITCNHAGSVTNISRLENDNSLLGKKLERFNWSSFPNLVHLQVIEAGLVGSIPTEIGRLSKLTYLDLSFNNLTGQLPLSLGNLSQLEVFYLSNNKINGSIPPELGNMKNLVELSLDNNYFSGPIPSLKNLSQLELLDAHFNEIYGSIPVHIGKLTKLNRLDLRHNMLSGSIPQEISNLKNLEELMLWNNSLNGSLPLEIGNLKKLSVVDLRLNNLTGPIVSSLCVLENLKELYLSHNGLNGWLPLQIGNLKSLTYLDLSFNKLNGNIPIEICNLSNLGTLDLSHNSIGGNIPPQLGNLSEAGTLNLAYNNLTGHIPSSLIPVYHAIDLSYNSLQGPIPQNVNIAAYVSAKAFIGNKELCGQVTGLINSPAQHFNSSFNVCNMDESCKAFESGGQNSSMMQPFSGINTTSEAGHPQRSTMLPVGMNSVRNGMDRNHFFGRDYNGFNINPGVTSQASSCGSTDKFSSSGYGNQQTYSGPNQALVTGLHFSGQDEHHSNHSRMVQYKLVI</sequence>
<evidence type="ECO:0000256" key="10">
    <source>
        <dbReference type="ARBA" id="ARBA00022989"/>
    </source>
</evidence>
<keyword evidence="12" id="KW-0675">Receptor</keyword>